<evidence type="ECO:0000313" key="9">
    <source>
        <dbReference type="EnsemblMetazoa" id="CapteP205699"/>
    </source>
</evidence>
<dbReference type="InterPro" id="IPR051288">
    <property type="entry name" value="Serum_paraoxonase/arylesterase"/>
</dbReference>
<evidence type="ECO:0000313" key="10">
    <source>
        <dbReference type="Proteomes" id="UP000014760"/>
    </source>
</evidence>
<evidence type="ECO:0000256" key="7">
    <source>
        <dbReference type="PIRSR" id="PIRSR602640-3"/>
    </source>
</evidence>
<reference evidence="8 10" key="2">
    <citation type="journal article" date="2013" name="Nature">
        <title>Insights into bilaterian evolution from three spiralian genomes.</title>
        <authorList>
            <person name="Simakov O."/>
            <person name="Marletaz F."/>
            <person name="Cho S.J."/>
            <person name="Edsinger-Gonzales E."/>
            <person name="Havlak P."/>
            <person name="Hellsten U."/>
            <person name="Kuo D.H."/>
            <person name="Larsson T."/>
            <person name="Lv J."/>
            <person name="Arendt D."/>
            <person name="Savage R."/>
            <person name="Osoegawa K."/>
            <person name="de Jong P."/>
            <person name="Grimwood J."/>
            <person name="Chapman J.A."/>
            <person name="Shapiro H."/>
            <person name="Aerts A."/>
            <person name="Otillar R.P."/>
            <person name="Terry A.Y."/>
            <person name="Boore J.L."/>
            <person name="Grigoriev I.V."/>
            <person name="Lindberg D.R."/>
            <person name="Seaver E.C."/>
            <person name="Weisblat D.A."/>
            <person name="Putnam N.H."/>
            <person name="Rokhsar D.S."/>
        </authorList>
    </citation>
    <scope>NUCLEOTIDE SEQUENCE</scope>
    <source>
        <strain evidence="8 10">I ESC-2004</strain>
    </source>
</reference>
<comment type="cofactor">
    <cofactor evidence="6">
        <name>Ca(2+)</name>
        <dbReference type="ChEBI" id="CHEBI:29108"/>
    </cofactor>
    <text evidence="6">Binds 2 calcium ions per subunit.</text>
</comment>
<evidence type="ECO:0000313" key="8">
    <source>
        <dbReference type="EMBL" id="ELU18347.1"/>
    </source>
</evidence>
<dbReference type="HOGENOM" id="CLU_049839_1_0_1"/>
<dbReference type="PANTHER" id="PTHR11799">
    <property type="entry name" value="PARAOXONASE"/>
    <property type="match status" value="1"/>
</dbReference>
<dbReference type="InterPro" id="IPR011042">
    <property type="entry name" value="6-blade_b-propeller_TolB-like"/>
</dbReference>
<dbReference type="OrthoDB" id="423498at2759"/>
<sequence>MGHLKLFSLMTIAVLVLFTKICKFTYRLGLHKTIYQHRPESCRLLNTPGFTRSYASTQNGTVFISIAGNGDNGTIYTMELLANIPGFKEIPINWRDHDGKAFDPHGLSVWTDSYNGETFLFVISGSSPGNVVDIFRWEAGCLEHSRRIQNDPSFHAMQDLAAVGKDTFFFTNNLYVPQFRLEYTLDLHWGSVGYFDGTEGRVVADRLFMPTGIAFSFLHGLLYVTHFGLQELLTFRVEEDAQISLIQTFPLYSSMMSVDLDEASSLLHTAGHPLMYKALKTMGDPENHSSPSQVLRVNINQHGLLTTITETLVDLGRDLSGSQAAVSRHERLLVGGYTRKAMLCETEIKRDF</sequence>
<dbReference type="PANTHER" id="PTHR11799:SF12">
    <property type="entry name" value="PARAOXONASE-RELATED"/>
    <property type="match status" value="1"/>
</dbReference>
<keyword evidence="6" id="KW-0106">Calcium</keyword>
<dbReference type="Proteomes" id="UP000014760">
    <property type="component" value="Unassembled WGS sequence"/>
</dbReference>
<dbReference type="GO" id="GO:0046872">
    <property type="term" value="F:metal ion binding"/>
    <property type="evidence" value="ECO:0007669"/>
    <property type="project" value="UniProtKB-KW"/>
</dbReference>
<reference evidence="10" key="1">
    <citation type="submission" date="2012-12" db="EMBL/GenBank/DDBJ databases">
        <authorList>
            <person name="Hellsten U."/>
            <person name="Grimwood J."/>
            <person name="Chapman J.A."/>
            <person name="Shapiro H."/>
            <person name="Aerts A."/>
            <person name="Otillar R.P."/>
            <person name="Terry A.Y."/>
            <person name="Boore J.L."/>
            <person name="Simakov O."/>
            <person name="Marletaz F."/>
            <person name="Cho S.-J."/>
            <person name="Edsinger-Gonzales E."/>
            <person name="Havlak P."/>
            <person name="Kuo D.-H."/>
            <person name="Larsson T."/>
            <person name="Lv J."/>
            <person name="Arendt D."/>
            <person name="Savage R."/>
            <person name="Osoegawa K."/>
            <person name="de Jong P."/>
            <person name="Lindberg D.R."/>
            <person name="Seaver E.C."/>
            <person name="Weisblat D.A."/>
            <person name="Putnam N.H."/>
            <person name="Grigoriev I.V."/>
            <person name="Rokhsar D.S."/>
        </authorList>
    </citation>
    <scope>NUCLEOTIDE SEQUENCE</scope>
    <source>
        <strain evidence="10">I ESC-2004</strain>
    </source>
</reference>
<gene>
    <name evidence="8" type="ORF">CAPTEDRAFT_205699</name>
</gene>
<keyword evidence="3 7" id="KW-1015">Disulfide bond</keyword>
<dbReference type="EMBL" id="KB291967">
    <property type="protein sequence ID" value="ELU18347.1"/>
    <property type="molecule type" value="Genomic_DNA"/>
</dbReference>
<protein>
    <recommendedName>
        <fullName evidence="11">Adipocyte plasma membrane-associated protein</fullName>
    </recommendedName>
</protein>
<evidence type="ECO:0000256" key="5">
    <source>
        <dbReference type="PIRSR" id="PIRSR602640-1"/>
    </source>
</evidence>
<feature type="binding site" evidence="6">
    <location>
        <position position="107"/>
    </location>
    <ligand>
        <name>Ca(2+)</name>
        <dbReference type="ChEBI" id="CHEBI:29108"/>
        <label>1</label>
        <note>catalytic</note>
    </ligand>
</feature>
<evidence type="ECO:0000256" key="3">
    <source>
        <dbReference type="ARBA" id="ARBA00023157"/>
    </source>
</evidence>
<keyword evidence="2" id="KW-0378">Hydrolase</keyword>
<dbReference type="Pfam" id="PF01731">
    <property type="entry name" value="Arylesterase"/>
    <property type="match status" value="1"/>
</dbReference>
<comment type="similarity">
    <text evidence="1">Belongs to the paraoxonase family.</text>
</comment>
<dbReference type="Gene3D" id="2.120.10.30">
    <property type="entry name" value="TolB, C-terminal domain"/>
    <property type="match status" value="1"/>
</dbReference>
<keyword evidence="6" id="KW-0479">Metal-binding</keyword>
<accession>R7VII0</accession>
<evidence type="ECO:0000256" key="1">
    <source>
        <dbReference type="ARBA" id="ARBA00008595"/>
    </source>
</evidence>
<feature type="active site" description="Proton acceptor" evidence="5">
    <location>
        <position position="105"/>
    </location>
</feature>
<name>R7VII0_CAPTE</name>
<proteinExistence type="inferred from homology"/>
<feature type="binding site" evidence="6">
    <location>
        <position position="159"/>
    </location>
    <ligand>
        <name>Ca(2+)</name>
        <dbReference type="ChEBI" id="CHEBI:29108"/>
        <label>1</label>
        <note>catalytic</note>
    </ligand>
</feature>
<organism evidence="8">
    <name type="scientific">Capitella teleta</name>
    <name type="common">Polychaete worm</name>
    <dbReference type="NCBI Taxonomy" id="283909"/>
    <lineage>
        <taxon>Eukaryota</taxon>
        <taxon>Metazoa</taxon>
        <taxon>Spiralia</taxon>
        <taxon>Lophotrochozoa</taxon>
        <taxon>Annelida</taxon>
        <taxon>Polychaeta</taxon>
        <taxon>Sedentaria</taxon>
        <taxon>Scolecida</taxon>
        <taxon>Capitellidae</taxon>
        <taxon>Capitella</taxon>
    </lineage>
</organism>
<dbReference type="InterPro" id="IPR002640">
    <property type="entry name" value="Arylesterase"/>
</dbReference>
<keyword evidence="10" id="KW-1185">Reference proteome</keyword>
<dbReference type="OMA" id="YEMMLLT"/>
<evidence type="ECO:0008006" key="11">
    <source>
        <dbReference type="Google" id="ProtNLM"/>
    </source>
</evidence>
<evidence type="ECO:0000256" key="6">
    <source>
        <dbReference type="PIRSR" id="PIRSR602640-2"/>
    </source>
</evidence>
<dbReference type="AlphaFoldDB" id="R7VII0"/>
<keyword evidence="4" id="KW-0325">Glycoprotein</keyword>
<dbReference type="EnsemblMetazoa" id="CapteT205699">
    <property type="protein sequence ID" value="CapteP205699"/>
    <property type="gene ID" value="CapteG205699"/>
</dbReference>
<evidence type="ECO:0000256" key="4">
    <source>
        <dbReference type="ARBA" id="ARBA00023180"/>
    </source>
</evidence>
<dbReference type="SUPFAM" id="SSF63829">
    <property type="entry name" value="Calcium-dependent phosphotriesterase"/>
    <property type="match status" value="1"/>
</dbReference>
<dbReference type="EMBL" id="AMQN01016338">
    <property type="status" value="NOT_ANNOTATED_CDS"/>
    <property type="molecule type" value="Genomic_DNA"/>
</dbReference>
<dbReference type="STRING" id="283909.R7VII0"/>
<evidence type="ECO:0000256" key="2">
    <source>
        <dbReference type="ARBA" id="ARBA00022801"/>
    </source>
</evidence>
<feature type="disulfide bond" description="In form B" evidence="7">
    <location>
        <begin position="42"/>
        <end position="344"/>
    </location>
</feature>
<reference evidence="9" key="3">
    <citation type="submission" date="2015-06" db="UniProtKB">
        <authorList>
            <consortium name="EnsemblMetazoa"/>
        </authorList>
    </citation>
    <scope>IDENTIFICATION</scope>
</reference>
<dbReference type="GO" id="GO:0004064">
    <property type="term" value="F:arylesterase activity"/>
    <property type="evidence" value="ECO:0007669"/>
    <property type="project" value="InterPro"/>
</dbReference>